<feature type="transmembrane region" description="Helical" evidence="8">
    <location>
        <begin position="507"/>
        <end position="531"/>
    </location>
</feature>
<dbReference type="PROSITE" id="PS51202">
    <property type="entry name" value="RCK_C"/>
    <property type="match status" value="2"/>
</dbReference>
<keyword evidence="7 8" id="KW-0472">Membrane</keyword>
<keyword evidence="5 8" id="KW-0812">Transmembrane</keyword>
<dbReference type="InterPro" id="IPR050144">
    <property type="entry name" value="AAE_transporter"/>
</dbReference>
<keyword evidence="4" id="KW-1003">Cell membrane</keyword>
<dbReference type="OrthoDB" id="9155749at2"/>
<evidence type="ECO:0000256" key="4">
    <source>
        <dbReference type="ARBA" id="ARBA00022475"/>
    </source>
</evidence>
<feature type="domain" description="RCK C-terminal" evidence="9">
    <location>
        <begin position="176"/>
        <end position="262"/>
    </location>
</feature>
<keyword evidence="11" id="KW-1185">Reference proteome</keyword>
<dbReference type="PANTHER" id="PTHR30445:SF3">
    <property type="entry name" value="TRANSPORT PROTEIN YIDE-RELATED"/>
    <property type="match status" value="1"/>
</dbReference>
<evidence type="ECO:0000313" key="10">
    <source>
        <dbReference type="EMBL" id="ALC17294.1"/>
    </source>
</evidence>
<dbReference type="PANTHER" id="PTHR30445">
    <property type="entry name" value="K(+)_H(+) ANTIPORTER SUBUNIT KHTT"/>
    <property type="match status" value="1"/>
</dbReference>
<comment type="subcellular location">
    <subcellularLocation>
        <location evidence="1">Cell membrane</location>
        <topology evidence="1">Multi-pass membrane protein</topology>
    </subcellularLocation>
</comment>
<feature type="domain" description="RCK C-terminal" evidence="9">
    <location>
        <begin position="263"/>
        <end position="346"/>
    </location>
</feature>
<proteinExistence type="inferred from homology"/>
<feature type="transmembrane region" description="Helical" evidence="8">
    <location>
        <begin position="479"/>
        <end position="501"/>
    </location>
</feature>
<dbReference type="KEGG" id="des:DSOUD_2541"/>
<comment type="similarity">
    <text evidence="2">Belongs to the AAE transporter (TC 2.A.81) family.</text>
</comment>
<evidence type="ECO:0000259" key="9">
    <source>
        <dbReference type="PROSITE" id="PS51202"/>
    </source>
</evidence>
<feature type="transmembrane region" description="Helical" evidence="8">
    <location>
        <begin position="54"/>
        <end position="75"/>
    </location>
</feature>
<name>A0A0M5IZD4_9BACT</name>
<evidence type="ECO:0000256" key="8">
    <source>
        <dbReference type="SAM" id="Phobius"/>
    </source>
</evidence>
<dbReference type="InterPro" id="IPR006512">
    <property type="entry name" value="YidE_YbjL"/>
</dbReference>
<evidence type="ECO:0000256" key="6">
    <source>
        <dbReference type="ARBA" id="ARBA00022989"/>
    </source>
</evidence>
<feature type="transmembrane region" description="Helical" evidence="8">
    <location>
        <begin position="352"/>
        <end position="376"/>
    </location>
</feature>
<feature type="transmembrane region" description="Helical" evidence="8">
    <location>
        <begin position="382"/>
        <end position="401"/>
    </location>
</feature>
<feature type="transmembrane region" description="Helical" evidence="8">
    <location>
        <begin position="6"/>
        <end position="22"/>
    </location>
</feature>
<protein>
    <submittedName>
        <fullName evidence="10">Putative membrane protein YbjL, putative transporter</fullName>
    </submittedName>
</protein>
<dbReference type="GO" id="GO:0005886">
    <property type="term" value="C:plasma membrane"/>
    <property type="evidence" value="ECO:0007669"/>
    <property type="project" value="UniProtKB-SubCell"/>
</dbReference>
<dbReference type="AlphaFoldDB" id="A0A0M5IZD4"/>
<dbReference type="RefSeq" id="WP_053551315.1">
    <property type="nucleotide sequence ID" value="NZ_CP010802.1"/>
</dbReference>
<evidence type="ECO:0000256" key="1">
    <source>
        <dbReference type="ARBA" id="ARBA00004651"/>
    </source>
</evidence>
<keyword evidence="3" id="KW-0813">Transport</keyword>
<accession>A0A0M5IZD4</accession>
<evidence type="ECO:0000256" key="5">
    <source>
        <dbReference type="ARBA" id="ARBA00022692"/>
    </source>
</evidence>
<dbReference type="InterPro" id="IPR006037">
    <property type="entry name" value="RCK_C"/>
</dbReference>
<feature type="transmembrane region" description="Helical" evidence="8">
    <location>
        <begin position="142"/>
        <end position="162"/>
    </location>
</feature>
<feature type="transmembrane region" description="Helical" evidence="8">
    <location>
        <begin position="82"/>
        <end position="108"/>
    </location>
</feature>
<dbReference type="STRING" id="1603606.DSOUD_2541"/>
<dbReference type="InterPro" id="IPR036721">
    <property type="entry name" value="RCK_C_sf"/>
</dbReference>
<reference evidence="10 11" key="1">
    <citation type="submission" date="2015-07" db="EMBL/GenBank/DDBJ databases">
        <title>Isolation and Genomic Characterization of a Novel Halophilic Metal-Reducing Deltaproteobacterium from the Deep Subsurface.</title>
        <authorList>
            <person name="Badalamenti J.P."/>
            <person name="Summers Z.M."/>
            <person name="Gralnick J.A."/>
            <person name="Bond D.R."/>
        </authorList>
    </citation>
    <scope>NUCLEOTIDE SEQUENCE [LARGE SCALE GENOMIC DNA]</scope>
    <source>
        <strain evidence="10 11">WTL</strain>
    </source>
</reference>
<organism evidence="10 11">
    <name type="scientific">Desulfuromonas soudanensis</name>
    <dbReference type="NCBI Taxonomy" id="1603606"/>
    <lineage>
        <taxon>Bacteria</taxon>
        <taxon>Pseudomonadati</taxon>
        <taxon>Thermodesulfobacteriota</taxon>
        <taxon>Desulfuromonadia</taxon>
        <taxon>Desulfuromonadales</taxon>
        <taxon>Desulfuromonadaceae</taxon>
        <taxon>Desulfuromonas</taxon>
    </lineage>
</organism>
<feature type="transmembrane region" description="Helical" evidence="8">
    <location>
        <begin position="448"/>
        <end position="472"/>
    </location>
</feature>
<dbReference type="EMBL" id="CP010802">
    <property type="protein sequence ID" value="ALC17294.1"/>
    <property type="molecule type" value="Genomic_DNA"/>
</dbReference>
<dbReference type="Gene3D" id="3.30.70.1450">
    <property type="entry name" value="Regulator of K+ conductance, C-terminal domain"/>
    <property type="match status" value="2"/>
</dbReference>
<dbReference type="Pfam" id="PF06826">
    <property type="entry name" value="Asp-Al_Ex"/>
    <property type="match status" value="2"/>
</dbReference>
<evidence type="ECO:0000256" key="3">
    <source>
        <dbReference type="ARBA" id="ARBA00022448"/>
    </source>
</evidence>
<evidence type="ECO:0000256" key="2">
    <source>
        <dbReference type="ARBA" id="ARBA00009854"/>
    </source>
</evidence>
<dbReference type="Pfam" id="PF02080">
    <property type="entry name" value="TrkA_C"/>
    <property type="match status" value="2"/>
</dbReference>
<dbReference type="Proteomes" id="UP000057158">
    <property type="component" value="Chromosome"/>
</dbReference>
<dbReference type="SUPFAM" id="SSF116726">
    <property type="entry name" value="TrkA C-terminal domain-like"/>
    <property type="match status" value="2"/>
</dbReference>
<gene>
    <name evidence="10" type="ORF">DSOUD_2541</name>
</gene>
<feature type="transmembrane region" description="Helical" evidence="8">
    <location>
        <begin position="29"/>
        <end position="48"/>
    </location>
</feature>
<dbReference type="GO" id="GO:0006813">
    <property type="term" value="P:potassium ion transport"/>
    <property type="evidence" value="ECO:0007669"/>
    <property type="project" value="InterPro"/>
</dbReference>
<dbReference type="PATRIC" id="fig|1603606.3.peg.2750"/>
<dbReference type="GO" id="GO:0008324">
    <property type="term" value="F:monoatomic cation transmembrane transporter activity"/>
    <property type="evidence" value="ECO:0007669"/>
    <property type="project" value="InterPro"/>
</dbReference>
<feature type="transmembrane region" description="Helical" evidence="8">
    <location>
        <begin position="421"/>
        <end position="442"/>
    </location>
</feature>
<evidence type="ECO:0000313" key="11">
    <source>
        <dbReference type="Proteomes" id="UP000057158"/>
    </source>
</evidence>
<dbReference type="NCBIfam" id="TIGR01625">
    <property type="entry name" value="YidE_YbjL_dupl"/>
    <property type="match status" value="2"/>
</dbReference>
<keyword evidence="6 8" id="KW-1133">Transmembrane helix</keyword>
<sequence>MTLLHNQIFLLLLIIVIGELLGKVRLWGVSLGPSAIIFVALAFGHFGVTLPSGIQVIGLAMFIYAVGLQAGPGFVSSFRSHGLAMALTVIAMAATGTLVTFACCKLFGFDAGTGAGLLSGAMTSTPSLAAAVEIVGHDRAPAAYGVTYGFGVIGVALFIKFLPRLLRINLEAEEKKLGDELSSVNPPITFRHVEVTNPNLFGKRVDAIFLKQIAAVTITRLLRCGADEPVLVGADTVLQEGDRLRVVGRDADLDKLELFIGRPVTGEIAFDRILTKKSIVVSKRRFVGTTIGYFNFRETFNVQIARITRSGIDLVPDANTRLYLGDVLHFVGDERALRNIARMLGNDVRATYDISLLPILVGLLFGFLLGGLTLPLPLVGPLNLGTTGGTLLAGLLLGALYQTGPLIWDVPLAGNRLIRDLGLALFMAAVGTSAGTTFIPTLQERGMALLFSGVLVTLLPVAVGAALGLWLLRVRFLRLLGVLVGGMTSASGLAAAGTLSASTYAPAAYATVYPVALIGKILAVKALLLLLPPP</sequence>
<evidence type="ECO:0000256" key="7">
    <source>
        <dbReference type="ARBA" id="ARBA00023136"/>
    </source>
</evidence>